<proteinExistence type="predicted"/>
<keyword evidence="2" id="KW-0812">Transmembrane</keyword>
<dbReference type="Pfam" id="PF04203">
    <property type="entry name" value="Sortase"/>
    <property type="match status" value="1"/>
</dbReference>
<sequence length="233" mass="24872">MTLRRVVGWSGELLVTLGVLVLLFAAWQLWWTDVVADRAQARIVASLEEEFAESAREPVARSTTAPADGIPEPVGPDGAFAVVRIPRFGADYARPVLEGTGRDVLALGVGHYVGTAGPGQVGNFALAGHRTTYGRPFHDVDRLVDGDPVVVETAAEVHVYEVTSREVVRPGDVDVVAPVPSEPGAPPTEALITLTSCHPRYSATERFVVHGRLVESVPRSAWDPARLLALTGA</sequence>
<dbReference type="InterPro" id="IPR023365">
    <property type="entry name" value="Sortase_dom-sf"/>
</dbReference>
<dbReference type="NCBIfam" id="NF033747">
    <property type="entry name" value="class_E_sortase"/>
    <property type="match status" value="1"/>
</dbReference>
<accession>A0ABP8KE60</accession>
<dbReference type="InterPro" id="IPR005754">
    <property type="entry name" value="Sortase"/>
</dbReference>
<dbReference type="EMBL" id="BAABGM010000011">
    <property type="protein sequence ID" value="GAA4404724.1"/>
    <property type="molecule type" value="Genomic_DNA"/>
</dbReference>
<dbReference type="InterPro" id="IPR042003">
    <property type="entry name" value="Sortase_E"/>
</dbReference>
<evidence type="ECO:0000313" key="4">
    <source>
        <dbReference type="Proteomes" id="UP001500945"/>
    </source>
</evidence>
<keyword evidence="4" id="KW-1185">Reference proteome</keyword>
<gene>
    <name evidence="3" type="ORF">GCM10023168_17730</name>
</gene>
<dbReference type="Proteomes" id="UP001500945">
    <property type="component" value="Unassembled WGS sequence"/>
</dbReference>
<dbReference type="Gene3D" id="2.40.260.10">
    <property type="entry name" value="Sortase"/>
    <property type="match status" value="1"/>
</dbReference>
<keyword evidence="2" id="KW-1133">Transmembrane helix</keyword>
<dbReference type="CDD" id="cd05830">
    <property type="entry name" value="Sortase_E"/>
    <property type="match status" value="1"/>
</dbReference>
<keyword evidence="2" id="KW-0472">Membrane</keyword>
<reference evidence="4" key="1">
    <citation type="journal article" date="2019" name="Int. J. Syst. Evol. Microbiol.">
        <title>The Global Catalogue of Microorganisms (GCM) 10K type strain sequencing project: providing services to taxonomists for standard genome sequencing and annotation.</title>
        <authorList>
            <consortium name="The Broad Institute Genomics Platform"/>
            <consortium name="The Broad Institute Genome Sequencing Center for Infectious Disease"/>
            <person name="Wu L."/>
            <person name="Ma J."/>
        </authorList>
    </citation>
    <scope>NUCLEOTIDE SEQUENCE [LARGE SCALE GENOMIC DNA]</scope>
    <source>
        <strain evidence="4">JCM 17809</strain>
    </source>
</reference>
<keyword evidence="1" id="KW-0378">Hydrolase</keyword>
<dbReference type="InterPro" id="IPR053465">
    <property type="entry name" value="Sortase_Class_E"/>
</dbReference>
<dbReference type="NCBIfam" id="TIGR01076">
    <property type="entry name" value="sortase_fam"/>
    <property type="match status" value="1"/>
</dbReference>
<comment type="caution">
    <text evidence="3">The sequence shown here is derived from an EMBL/GenBank/DDBJ whole genome shotgun (WGS) entry which is preliminary data.</text>
</comment>
<dbReference type="SUPFAM" id="SSF63817">
    <property type="entry name" value="Sortase"/>
    <property type="match status" value="1"/>
</dbReference>
<evidence type="ECO:0000313" key="3">
    <source>
        <dbReference type="EMBL" id="GAA4404724.1"/>
    </source>
</evidence>
<organism evidence="3 4">
    <name type="scientific">Fodinibacter luteus</name>
    <dbReference type="NCBI Taxonomy" id="552064"/>
    <lineage>
        <taxon>Bacteria</taxon>
        <taxon>Bacillati</taxon>
        <taxon>Actinomycetota</taxon>
        <taxon>Actinomycetes</taxon>
        <taxon>Micrococcales</taxon>
        <taxon>Intrasporangiaceae</taxon>
        <taxon>Fodinibacter (ex Wang et al. 2009)</taxon>
    </lineage>
</organism>
<dbReference type="RefSeq" id="WP_345204777.1">
    <property type="nucleotide sequence ID" value="NZ_BAABGM010000011.1"/>
</dbReference>
<name>A0ABP8KE60_9MICO</name>
<protein>
    <submittedName>
        <fullName evidence="3">Class E sortase</fullName>
    </submittedName>
</protein>
<evidence type="ECO:0000256" key="1">
    <source>
        <dbReference type="ARBA" id="ARBA00022801"/>
    </source>
</evidence>
<feature type="transmembrane region" description="Helical" evidence="2">
    <location>
        <begin position="12"/>
        <end position="31"/>
    </location>
</feature>
<evidence type="ECO:0000256" key="2">
    <source>
        <dbReference type="SAM" id="Phobius"/>
    </source>
</evidence>